<comment type="caution">
    <text evidence="2">The sequence shown here is derived from an EMBL/GenBank/DDBJ whole genome shotgun (WGS) entry which is preliminary data.</text>
</comment>
<dbReference type="InterPro" id="IPR043502">
    <property type="entry name" value="DNA/RNA_pol_sf"/>
</dbReference>
<dbReference type="GO" id="GO:0003676">
    <property type="term" value="F:nucleic acid binding"/>
    <property type="evidence" value="ECO:0007669"/>
    <property type="project" value="InterPro"/>
</dbReference>
<dbReference type="Pfam" id="PF01844">
    <property type="entry name" value="HNH"/>
    <property type="match status" value="1"/>
</dbReference>
<dbReference type="CDD" id="cd00085">
    <property type="entry name" value="HNHc"/>
    <property type="match status" value="1"/>
</dbReference>
<dbReference type="RefSeq" id="WP_075899779.1">
    <property type="nucleotide sequence ID" value="NZ_MKZS01000001.1"/>
</dbReference>
<keyword evidence="2" id="KW-0808">Transferase</keyword>
<dbReference type="InterPro" id="IPR013597">
    <property type="entry name" value="Mat_intron_G2"/>
</dbReference>
<dbReference type="SMART" id="SM00507">
    <property type="entry name" value="HNHc"/>
    <property type="match status" value="1"/>
</dbReference>
<keyword evidence="2" id="KW-0548">Nucleotidyltransferase</keyword>
<dbReference type="InterPro" id="IPR025960">
    <property type="entry name" value="RVT_N"/>
</dbReference>
<organism evidence="2 3">
    <name type="scientific">Moorena bouillonii PNG</name>
    <dbReference type="NCBI Taxonomy" id="568701"/>
    <lineage>
        <taxon>Bacteria</taxon>
        <taxon>Bacillati</taxon>
        <taxon>Cyanobacteriota</taxon>
        <taxon>Cyanophyceae</taxon>
        <taxon>Coleofasciculales</taxon>
        <taxon>Coleofasciculaceae</taxon>
        <taxon>Moorena</taxon>
    </lineage>
</organism>
<dbReference type="Pfam" id="PF08388">
    <property type="entry name" value="GIIM"/>
    <property type="match status" value="1"/>
</dbReference>
<dbReference type="InterPro" id="IPR051083">
    <property type="entry name" value="GrpII_Intron_Splice-Mob/Def"/>
</dbReference>
<protein>
    <submittedName>
        <fullName evidence="2">Group II intron reverse transcriptase/maturase</fullName>
    </submittedName>
</protein>
<dbReference type="GO" id="GO:0003964">
    <property type="term" value="F:RNA-directed DNA polymerase activity"/>
    <property type="evidence" value="ECO:0007669"/>
    <property type="project" value="UniProtKB-KW"/>
</dbReference>
<dbReference type="InterPro" id="IPR000477">
    <property type="entry name" value="RT_dom"/>
</dbReference>
<dbReference type="GO" id="GO:0008270">
    <property type="term" value="F:zinc ion binding"/>
    <property type="evidence" value="ECO:0007669"/>
    <property type="project" value="InterPro"/>
</dbReference>
<evidence type="ECO:0000313" key="2">
    <source>
        <dbReference type="EMBL" id="OLT59963.1"/>
    </source>
</evidence>
<feature type="domain" description="Reverse transcriptase" evidence="1">
    <location>
        <begin position="92"/>
        <end position="331"/>
    </location>
</feature>
<name>A0A1U7N1Y9_9CYAN</name>
<dbReference type="InterPro" id="IPR030931">
    <property type="entry name" value="Group_II_RT_mat"/>
</dbReference>
<dbReference type="EMBL" id="MKZS01000001">
    <property type="protein sequence ID" value="OLT59963.1"/>
    <property type="molecule type" value="Genomic_DNA"/>
</dbReference>
<dbReference type="Pfam" id="PF00078">
    <property type="entry name" value="RVT_1"/>
    <property type="match status" value="1"/>
</dbReference>
<dbReference type="Pfam" id="PF13655">
    <property type="entry name" value="RVT_N"/>
    <property type="match status" value="1"/>
</dbReference>
<dbReference type="GO" id="GO:0004519">
    <property type="term" value="F:endonuclease activity"/>
    <property type="evidence" value="ECO:0007669"/>
    <property type="project" value="InterPro"/>
</dbReference>
<gene>
    <name evidence="2" type="ORF">BJP37_13965</name>
</gene>
<dbReference type="InterPro" id="IPR002711">
    <property type="entry name" value="HNH"/>
</dbReference>
<dbReference type="SUPFAM" id="SSF56672">
    <property type="entry name" value="DNA/RNA polymerases"/>
    <property type="match status" value="1"/>
</dbReference>
<reference evidence="2 3" key="1">
    <citation type="submission" date="2016-10" db="EMBL/GenBank/DDBJ databases">
        <title>Comparative genomics uncovers the prolific and rare metabolic potential of the cyanobacterial genus Moorea.</title>
        <authorList>
            <person name="Leao T."/>
            <person name="Castelao G."/>
            <person name="Korobeynikov A."/>
            <person name="Monroe E.A."/>
            <person name="Podell S."/>
            <person name="Glukhov E."/>
            <person name="Allen E."/>
            <person name="Gerwick W.H."/>
            <person name="Gerwick L."/>
        </authorList>
    </citation>
    <scope>NUCLEOTIDE SEQUENCE [LARGE SCALE GENOMIC DNA]</scope>
    <source>
        <strain evidence="2 3">PNG5-198</strain>
    </source>
</reference>
<dbReference type="PROSITE" id="PS50878">
    <property type="entry name" value="RT_POL"/>
    <property type="match status" value="1"/>
</dbReference>
<keyword evidence="3" id="KW-1185">Reference proteome</keyword>
<dbReference type="CDD" id="cd01651">
    <property type="entry name" value="RT_G2_intron"/>
    <property type="match status" value="1"/>
</dbReference>
<keyword evidence="2" id="KW-0695">RNA-directed DNA polymerase</keyword>
<dbReference type="NCBIfam" id="TIGR04416">
    <property type="entry name" value="group_II_RT_mat"/>
    <property type="match status" value="1"/>
</dbReference>
<proteinExistence type="predicted"/>
<dbReference type="InterPro" id="IPR003615">
    <property type="entry name" value="HNH_nuc"/>
</dbReference>
<sequence>MNKSKTKGFSQKAEWNSTNWRKLEIVLFKLQKRIYRASQRGDVKAVKRLQKTLMSSWTARMLAVRKVTQQNKGKKSAGVDGRKALTAHRRIQLVKNLNIGTRPDPTRRVWIDKPGKSEKRPLGIPTIEDRAIQALVKMALEPEWEAKFEPNSYGFRPGRNAFDAREAIFNGLKTPKWVLDADISKCFDKINHSKLLNKLDTFPKLRRIVKGWLKAGVIDKGTFAKTETGTPQGGVISPLLANIALHGMEEEMKSFAETYVEKRKSKTQKRRGLIFVRYADDFVVMHKSKEHIEKCKDVINEWLNDIGLELKPEKTQIVHSNDGFDFLGFNVRQYEVGKNQSKLGYKTLIKPSKKAIKEHWEDLCKLIDSHKAAPQEHLINKLNQKIRGWCNYHKTGISKEIFGDLDHLMYQKLRRWGKYRHGNKSWDWVKKKYWGRVTRKDGEHGNDNWVFRKSDEQHLIKHAWIEVSRYVKVKQDRSIYDGDLTYWGNRMSKHPELVTQKGKLFKKQKGKCAHCGLTFRTGDDWEVHHVKPLSQGGKDQIQNMELIHLHCHDEIHREIRKHQNNIRSLDENPI</sequence>
<dbReference type="PANTHER" id="PTHR34047:SF10">
    <property type="entry name" value="GROUP II INTRON-ASSOCIATED OPEN READING FRAME"/>
    <property type="match status" value="1"/>
</dbReference>
<dbReference type="AlphaFoldDB" id="A0A1U7N1Y9"/>
<dbReference type="Gene3D" id="1.10.30.50">
    <property type="match status" value="1"/>
</dbReference>
<accession>A0A1U7N1Y9</accession>
<dbReference type="PANTHER" id="PTHR34047">
    <property type="entry name" value="NUCLEAR INTRON MATURASE 1, MITOCHONDRIAL-RELATED"/>
    <property type="match status" value="1"/>
</dbReference>
<dbReference type="Proteomes" id="UP000186657">
    <property type="component" value="Unassembled WGS sequence"/>
</dbReference>
<evidence type="ECO:0000259" key="1">
    <source>
        <dbReference type="PROSITE" id="PS50878"/>
    </source>
</evidence>
<evidence type="ECO:0000313" key="3">
    <source>
        <dbReference type="Proteomes" id="UP000186657"/>
    </source>
</evidence>